<keyword evidence="7" id="KW-1185">Reference proteome</keyword>
<dbReference type="GO" id="GO:0046872">
    <property type="term" value="F:metal ion binding"/>
    <property type="evidence" value="ECO:0007669"/>
    <property type="project" value="UniProtKB-KW"/>
</dbReference>
<name>A0A6N9PZH8_9BACL</name>
<protein>
    <submittedName>
        <fullName evidence="6">CDGSH iron-sulfur domain-containing protein</fullName>
    </submittedName>
</protein>
<dbReference type="Pfam" id="PF09360">
    <property type="entry name" value="zf-CDGSH"/>
    <property type="match status" value="1"/>
</dbReference>
<evidence type="ECO:0000256" key="2">
    <source>
        <dbReference type="ARBA" id="ARBA00022723"/>
    </source>
</evidence>
<dbReference type="OrthoDB" id="9795032at2"/>
<dbReference type="SMART" id="SM00704">
    <property type="entry name" value="ZnF_CDGSH"/>
    <property type="match status" value="1"/>
</dbReference>
<proteinExistence type="predicted"/>
<accession>A0A6N9PZH8</accession>
<evidence type="ECO:0000313" key="7">
    <source>
        <dbReference type="Proteomes" id="UP000448943"/>
    </source>
</evidence>
<dbReference type="InterPro" id="IPR018967">
    <property type="entry name" value="FeS-contain_CDGSH-typ"/>
</dbReference>
<dbReference type="Proteomes" id="UP000448943">
    <property type="component" value="Unassembled WGS sequence"/>
</dbReference>
<evidence type="ECO:0000256" key="1">
    <source>
        <dbReference type="ARBA" id="ARBA00022714"/>
    </source>
</evidence>
<organism evidence="6 7">
    <name type="scientific">Chengkuizengella marina</name>
    <dbReference type="NCBI Taxonomy" id="2507566"/>
    <lineage>
        <taxon>Bacteria</taxon>
        <taxon>Bacillati</taxon>
        <taxon>Bacillota</taxon>
        <taxon>Bacilli</taxon>
        <taxon>Bacillales</taxon>
        <taxon>Paenibacillaceae</taxon>
        <taxon>Chengkuizengella</taxon>
    </lineage>
</organism>
<reference evidence="6 7" key="1">
    <citation type="submission" date="2019-01" db="EMBL/GenBank/DDBJ databases">
        <title>Chengkuizengella sp. nov., isolated from deep-sea sediment of East Pacific Ocean.</title>
        <authorList>
            <person name="Yang J."/>
            <person name="Lai Q."/>
            <person name="Shao Z."/>
        </authorList>
    </citation>
    <scope>NUCLEOTIDE SEQUENCE [LARGE SCALE GENOMIC DNA]</scope>
    <source>
        <strain evidence="6 7">YPA3-1-1</strain>
    </source>
</reference>
<sequence length="63" mass="6634">MSDVKIKVLDNGPLLVQGTIEVVDAEGNTFEKKGALCRCGLTATAPFCNGAHAGKFENTPRAK</sequence>
<keyword evidence="3" id="KW-0408">Iron</keyword>
<dbReference type="GO" id="GO:0005737">
    <property type="term" value="C:cytoplasm"/>
    <property type="evidence" value="ECO:0007669"/>
    <property type="project" value="UniProtKB-ARBA"/>
</dbReference>
<comment type="caution">
    <text evidence="6">The sequence shown here is derived from an EMBL/GenBank/DDBJ whole genome shotgun (WGS) entry which is preliminary data.</text>
</comment>
<evidence type="ECO:0000256" key="3">
    <source>
        <dbReference type="ARBA" id="ARBA00023004"/>
    </source>
</evidence>
<evidence type="ECO:0000313" key="6">
    <source>
        <dbReference type="EMBL" id="NBI28015.1"/>
    </source>
</evidence>
<dbReference type="InterPro" id="IPR042216">
    <property type="entry name" value="MitoNEET_CISD"/>
</dbReference>
<keyword evidence="1" id="KW-0001">2Fe-2S</keyword>
<dbReference type="GO" id="GO:0051537">
    <property type="term" value="F:2 iron, 2 sulfur cluster binding"/>
    <property type="evidence" value="ECO:0007669"/>
    <property type="project" value="UniProtKB-KW"/>
</dbReference>
<dbReference type="RefSeq" id="WP_160644521.1">
    <property type="nucleotide sequence ID" value="NZ_SIJB01000007.1"/>
</dbReference>
<dbReference type="AlphaFoldDB" id="A0A6N9PZH8"/>
<feature type="domain" description="Iron-binding zinc finger CDGSH type" evidence="5">
    <location>
        <begin position="21"/>
        <end position="58"/>
    </location>
</feature>
<keyword evidence="2" id="KW-0479">Metal-binding</keyword>
<evidence type="ECO:0000256" key="4">
    <source>
        <dbReference type="ARBA" id="ARBA00023014"/>
    </source>
</evidence>
<dbReference type="Gene3D" id="3.40.5.90">
    <property type="entry name" value="CDGSH iron-sulfur domain, mitoNEET-type"/>
    <property type="match status" value="1"/>
</dbReference>
<keyword evidence="4" id="KW-0411">Iron-sulfur</keyword>
<gene>
    <name evidence="6" type="ORF">ERL59_03450</name>
</gene>
<dbReference type="EMBL" id="SIJB01000007">
    <property type="protein sequence ID" value="NBI28015.1"/>
    <property type="molecule type" value="Genomic_DNA"/>
</dbReference>
<evidence type="ECO:0000259" key="5">
    <source>
        <dbReference type="SMART" id="SM00704"/>
    </source>
</evidence>